<accession>A0ACB9UUQ8</accession>
<gene>
    <name evidence="1" type="ORF">MJG53_010740</name>
</gene>
<protein>
    <submittedName>
        <fullName evidence="1">Uncharacterized protein</fullName>
    </submittedName>
</protein>
<sequence length="207" mass="23291">MGPVAKRNQIQSSEKLRMSFETNETRELPRNPTRFVFVLSDVGDEIMSTFRREFPLTELPFPGSPGGCPGWEVEHMTGHSVEFLDVSVRHLPGLEFCLIFSKHQMLHYTRKFRFTTKAQEEVFFSQDGEMPATFGIKNIYPLPAQGEQTTLVGHFELRSPPGQELLVNNRAVIRAEGPSVVKAESSLRARPTAPLTPQHPAGIVMLN</sequence>
<evidence type="ECO:0000313" key="2">
    <source>
        <dbReference type="Proteomes" id="UP001057279"/>
    </source>
</evidence>
<comment type="caution">
    <text evidence="1">The sequence shown here is derived from an EMBL/GenBank/DDBJ whole genome shotgun (WGS) entry which is preliminary data.</text>
</comment>
<organism evidence="1 2">
    <name type="scientific">Ovis ammon polii x Ovis aries</name>
    <dbReference type="NCBI Taxonomy" id="2918886"/>
    <lineage>
        <taxon>Eukaryota</taxon>
        <taxon>Metazoa</taxon>
        <taxon>Chordata</taxon>
        <taxon>Craniata</taxon>
        <taxon>Vertebrata</taxon>
        <taxon>Euteleostomi</taxon>
        <taxon>Mammalia</taxon>
        <taxon>Eutheria</taxon>
        <taxon>Laurasiatheria</taxon>
        <taxon>Artiodactyla</taxon>
        <taxon>Ruminantia</taxon>
        <taxon>Pecora</taxon>
        <taxon>Bovidae</taxon>
        <taxon>Caprinae</taxon>
        <taxon>Ovis</taxon>
    </lineage>
</organism>
<name>A0ACB9UUQ8_9CETA</name>
<dbReference type="Proteomes" id="UP001057279">
    <property type="component" value="Linkage Group LG11"/>
</dbReference>
<dbReference type="EMBL" id="CM043036">
    <property type="protein sequence ID" value="KAI4581198.1"/>
    <property type="molecule type" value="Genomic_DNA"/>
</dbReference>
<reference evidence="1" key="1">
    <citation type="submission" date="2022-03" db="EMBL/GenBank/DDBJ databases">
        <title>Genomic analyses of argali, domestic sheep and their hybrids provide insights into chromosomal evolution, heterosis and genetic basis of agronomic traits.</title>
        <authorList>
            <person name="Li M."/>
        </authorList>
    </citation>
    <scope>NUCLEOTIDE SEQUENCE</scope>
    <source>
        <strain evidence="1">F1 hybrid</strain>
    </source>
</reference>
<evidence type="ECO:0000313" key="1">
    <source>
        <dbReference type="EMBL" id="KAI4581198.1"/>
    </source>
</evidence>
<keyword evidence="2" id="KW-1185">Reference proteome</keyword>
<proteinExistence type="predicted"/>